<dbReference type="AlphaFoldDB" id="A0A699L8Z0"/>
<organism evidence="2">
    <name type="scientific">Tanacetum cinerariifolium</name>
    <name type="common">Dalmatian daisy</name>
    <name type="synonym">Chrysanthemum cinerariifolium</name>
    <dbReference type="NCBI Taxonomy" id="118510"/>
    <lineage>
        <taxon>Eukaryota</taxon>
        <taxon>Viridiplantae</taxon>
        <taxon>Streptophyta</taxon>
        <taxon>Embryophyta</taxon>
        <taxon>Tracheophyta</taxon>
        <taxon>Spermatophyta</taxon>
        <taxon>Magnoliopsida</taxon>
        <taxon>eudicotyledons</taxon>
        <taxon>Gunneridae</taxon>
        <taxon>Pentapetalae</taxon>
        <taxon>asterids</taxon>
        <taxon>campanulids</taxon>
        <taxon>Asterales</taxon>
        <taxon>Asteraceae</taxon>
        <taxon>Asteroideae</taxon>
        <taxon>Anthemideae</taxon>
        <taxon>Anthemidinae</taxon>
        <taxon>Tanacetum</taxon>
    </lineage>
</organism>
<evidence type="ECO:0000313" key="2">
    <source>
        <dbReference type="EMBL" id="GFB31192.1"/>
    </source>
</evidence>
<name>A0A699L8Z0_TANCI</name>
<evidence type="ECO:0000256" key="1">
    <source>
        <dbReference type="SAM" id="MobiDB-lite"/>
    </source>
</evidence>
<sequence length="74" mass="7684">SNLNLKAYVNTIPSGFVSIRPAPEPSMHNDPSVNNTHGPGSSYSSSMGVSEGLSSGRSIIKSARICPLIDVLGL</sequence>
<feature type="region of interest" description="Disordered" evidence="1">
    <location>
        <begin position="19"/>
        <end position="49"/>
    </location>
</feature>
<dbReference type="EMBL" id="BKCJ010599321">
    <property type="protein sequence ID" value="GFB31192.1"/>
    <property type="molecule type" value="Genomic_DNA"/>
</dbReference>
<gene>
    <name evidence="2" type="ORF">Tci_703163</name>
</gene>
<proteinExistence type="predicted"/>
<accession>A0A699L8Z0</accession>
<reference evidence="2" key="1">
    <citation type="journal article" date="2019" name="Sci. Rep.">
        <title>Draft genome of Tanacetum cinerariifolium, the natural source of mosquito coil.</title>
        <authorList>
            <person name="Yamashiro T."/>
            <person name="Shiraishi A."/>
            <person name="Satake H."/>
            <person name="Nakayama K."/>
        </authorList>
    </citation>
    <scope>NUCLEOTIDE SEQUENCE</scope>
</reference>
<comment type="caution">
    <text evidence="2">The sequence shown here is derived from an EMBL/GenBank/DDBJ whole genome shotgun (WGS) entry which is preliminary data.</text>
</comment>
<protein>
    <submittedName>
        <fullName evidence="2">Uncharacterized protein</fullName>
    </submittedName>
</protein>
<feature type="non-terminal residue" evidence="2">
    <location>
        <position position="1"/>
    </location>
</feature>
<feature type="compositionally biased region" description="Low complexity" evidence="1">
    <location>
        <begin position="38"/>
        <end position="49"/>
    </location>
</feature>